<keyword evidence="5" id="KW-0411">Iron-sulfur</keyword>
<dbReference type="Gene3D" id="3.40.50.11270">
    <property type="match status" value="1"/>
</dbReference>
<evidence type="ECO:0000256" key="4">
    <source>
        <dbReference type="ARBA" id="ARBA00023004"/>
    </source>
</evidence>
<dbReference type="GO" id="GO:0051539">
    <property type="term" value="F:4 iron, 4 sulfur cluster binding"/>
    <property type="evidence" value="ECO:0007669"/>
    <property type="project" value="UniProtKB-KW"/>
</dbReference>
<dbReference type="AlphaFoldDB" id="A0A644XIP4"/>
<accession>A0A644XIP4</accession>
<evidence type="ECO:0000256" key="5">
    <source>
        <dbReference type="ARBA" id="ARBA00023014"/>
    </source>
</evidence>
<evidence type="ECO:0000256" key="1">
    <source>
        <dbReference type="ARBA" id="ARBA00001966"/>
    </source>
</evidence>
<reference evidence="6" key="1">
    <citation type="submission" date="2019-08" db="EMBL/GenBank/DDBJ databases">
        <authorList>
            <person name="Kucharzyk K."/>
            <person name="Murdoch R.W."/>
            <person name="Higgins S."/>
            <person name="Loffler F."/>
        </authorList>
    </citation>
    <scope>NUCLEOTIDE SEQUENCE</scope>
</reference>
<keyword evidence="4" id="KW-0408">Iron</keyword>
<comment type="cofactor">
    <cofactor evidence="1">
        <name>[4Fe-4S] cluster</name>
        <dbReference type="ChEBI" id="CHEBI:49883"/>
    </cofactor>
</comment>
<dbReference type="PANTHER" id="PTHR30426:SF0">
    <property type="entry name" value="4-HYDROXY-3-METHYLBUT-2-ENYL DIPHOSPHATE REDUCTASE"/>
    <property type="match status" value="1"/>
</dbReference>
<dbReference type="GO" id="GO:0019288">
    <property type="term" value="P:isopentenyl diphosphate biosynthetic process, methylerythritol 4-phosphate pathway"/>
    <property type="evidence" value="ECO:0007669"/>
    <property type="project" value="InterPro"/>
</dbReference>
<dbReference type="GO" id="GO:0050992">
    <property type="term" value="P:dimethylallyl diphosphate biosynthetic process"/>
    <property type="evidence" value="ECO:0007669"/>
    <property type="project" value="InterPro"/>
</dbReference>
<sequence length="85" mass="9752">MVRIMRIEVSKYNGFCAGVKVAVNKAFNALEEEKKLYSYGEIIHNKDVIDKLKKMGLTVVDEVPEKSDAKLLIELTELENMFMIK</sequence>
<protein>
    <submittedName>
        <fullName evidence="6">4-hydroxy-3-methylbut-2-enyl diphosphate reductase</fullName>
        <ecNumber evidence="6">1.17.7.4</ecNumber>
    </submittedName>
</protein>
<keyword evidence="3" id="KW-0479">Metal-binding</keyword>
<evidence type="ECO:0000313" key="6">
    <source>
        <dbReference type="EMBL" id="MPM15827.1"/>
    </source>
</evidence>
<dbReference type="Pfam" id="PF02401">
    <property type="entry name" value="LYTB"/>
    <property type="match status" value="1"/>
</dbReference>
<dbReference type="GO" id="GO:0046872">
    <property type="term" value="F:metal ion binding"/>
    <property type="evidence" value="ECO:0007669"/>
    <property type="project" value="UniProtKB-KW"/>
</dbReference>
<dbReference type="EMBL" id="VSSQ01002506">
    <property type="protein sequence ID" value="MPM15827.1"/>
    <property type="molecule type" value="Genomic_DNA"/>
</dbReference>
<dbReference type="PANTHER" id="PTHR30426">
    <property type="entry name" value="4-HYDROXY-3-METHYLBUT-2-ENYL DIPHOSPHATE REDUCTASE"/>
    <property type="match status" value="1"/>
</dbReference>
<evidence type="ECO:0000256" key="2">
    <source>
        <dbReference type="ARBA" id="ARBA00022485"/>
    </source>
</evidence>
<evidence type="ECO:0000256" key="3">
    <source>
        <dbReference type="ARBA" id="ARBA00022723"/>
    </source>
</evidence>
<dbReference type="GO" id="GO:0051745">
    <property type="term" value="F:4-hydroxy-3-methylbut-2-enyl diphosphate reductase activity"/>
    <property type="evidence" value="ECO:0007669"/>
    <property type="project" value="UniProtKB-EC"/>
</dbReference>
<name>A0A644XIP4_9ZZZZ</name>
<dbReference type="EC" id="1.17.7.4" evidence="6"/>
<gene>
    <name evidence="6" type="primary">ispH_19</name>
    <name evidence="6" type="ORF">SDC9_62199</name>
</gene>
<comment type="caution">
    <text evidence="6">The sequence shown here is derived from an EMBL/GenBank/DDBJ whole genome shotgun (WGS) entry which is preliminary data.</text>
</comment>
<proteinExistence type="predicted"/>
<keyword evidence="6" id="KW-0560">Oxidoreductase</keyword>
<keyword evidence="2" id="KW-0004">4Fe-4S</keyword>
<organism evidence="6">
    <name type="scientific">bioreactor metagenome</name>
    <dbReference type="NCBI Taxonomy" id="1076179"/>
    <lineage>
        <taxon>unclassified sequences</taxon>
        <taxon>metagenomes</taxon>
        <taxon>ecological metagenomes</taxon>
    </lineage>
</organism>
<dbReference type="InterPro" id="IPR003451">
    <property type="entry name" value="LytB/IspH"/>
</dbReference>